<dbReference type="EMBL" id="KF740664">
    <property type="protein sequence ID" value="AHH01829.1"/>
    <property type="molecule type" value="Genomic_DNA"/>
</dbReference>
<keyword evidence="2" id="KW-1185">Reference proteome</keyword>
<proteinExistence type="predicted"/>
<organism evidence="1 2">
    <name type="scientific">Pithovirus sibericum</name>
    <dbReference type="NCBI Taxonomy" id="1450746"/>
    <lineage>
        <taxon>Viruses</taxon>
        <taxon>Pithoviruses</taxon>
        <taxon>Orthopithovirinae</taxon>
        <taxon>Alphapithovirus</taxon>
        <taxon>Alphapithovirus sibericum</taxon>
    </lineage>
</organism>
<dbReference type="RefSeq" id="YP_009001164.1">
    <property type="nucleotide sequence ID" value="NC_023423.1"/>
</dbReference>
<gene>
    <name evidence="1" type="ORF">pv_262</name>
</gene>
<evidence type="ECO:0000313" key="1">
    <source>
        <dbReference type="EMBL" id="AHH01829.1"/>
    </source>
</evidence>
<protein>
    <submittedName>
        <fullName evidence="1">Uncharacterized protein</fullName>
    </submittedName>
</protein>
<name>W5S587_9VIRU</name>
<dbReference type="Proteomes" id="UP000202176">
    <property type="component" value="Segment"/>
</dbReference>
<dbReference type="KEGG" id="vg:18266290"/>
<sequence length="272" mass="32087">MRKNDKKDIEHYSAKWSSKQILEFFRNHELAPIGKKIVEKGISNSELLLCSKDQQKFKKICQQLQISPSEIFFLNICLKNLANESEFSKPSRKNLAQKNQLQNLKEHKQYQKFYRRNRTVSNVEQQRQFSSSPLKEVLISSLVPSRFRTVLSCPSLKKVVEEVPPVPKQCISLLYKLFSGKVALKCFHYGDVVLFPVLVRKGCYSQFETFLAENYEGEVEVRYRNLDGENLPIHNENSFFNSYFDWKRKILRKQNVSWKVRITSRSDEEFKD</sequence>
<reference evidence="1 2" key="1">
    <citation type="journal article" date="2014" name="Proc. Natl. Acad. Sci. U.S.A.">
        <title>Thirty-thousand-year-old distant relative of giant icosahedral DNA viruses with a pandoravirus morphology.</title>
        <authorList>
            <person name="Legendre M."/>
            <person name="Bartoli J."/>
            <person name="Shmakova L."/>
            <person name="Jeudy S."/>
            <person name="Labadie K."/>
            <person name="Adrait A."/>
            <person name="Lescot M."/>
            <person name="Poirot O."/>
            <person name="Bertaux L."/>
            <person name="Bruley C."/>
            <person name="Coute Y."/>
            <person name="Rivkina E."/>
            <person name="Abergel C."/>
            <person name="Claverie J.M."/>
        </authorList>
    </citation>
    <scope>NUCLEOTIDE SEQUENCE [LARGE SCALE GENOMIC DNA]</scope>
    <source>
        <strain evidence="1">P1084-T</strain>
    </source>
</reference>
<evidence type="ECO:0000313" key="2">
    <source>
        <dbReference type="Proteomes" id="UP000202176"/>
    </source>
</evidence>
<accession>W5S587</accession>
<dbReference type="GeneID" id="18266290"/>